<keyword evidence="2" id="KW-0812">Transmembrane</keyword>
<keyword evidence="2" id="KW-0472">Membrane</keyword>
<dbReference type="AlphaFoldDB" id="A0AAU9WIC5"/>
<feature type="transmembrane region" description="Helical" evidence="2">
    <location>
        <begin position="243"/>
        <end position="267"/>
    </location>
</feature>
<reference evidence="3 4" key="1">
    <citation type="submission" date="2022-05" db="EMBL/GenBank/DDBJ databases">
        <authorList>
            <consortium name="Genoscope - CEA"/>
            <person name="William W."/>
        </authorList>
    </citation>
    <scope>NUCLEOTIDE SEQUENCE [LARGE SCALE GENOMIC DNA]</scope>
</reference>
<comment type="caution">
    <text evidence="3">The sequence shown here is derived from an EMBL/GenBank/DDBJ whole genome shotgun (WGS) entry which is preliminary data.</text>
</comment>
<accession>A0AAU9WIC5</accession>
<evidence type="ECO:0000256" key="1">
    <source>
        <dbReference type="ARBA" id="ARBA00007711"/>
    </source>
</evidence>
<dbReference type="InterPro" id="IPR032776">
    <property type="entry name" value="CECR6/TMEM121"/>
</dbReference>
<keyword evidence="4" id="KW-1185">Reference proteome</keyword>
<sequence length="291" mass="33546">MASCLVYIGRFLFFVLAGLQAYSLALYLAKYKQKDGFYGLVALYASAIVLRLYIMFDYKKLQLLLAVWTCYIVGFVIFVEIIFGGDEPIKDNFDKAKFFGPNILKTTLCRSLVIISLLSSTGRDCIVYRDLIRQLSLRMTLDLFDGVEKLSHKSEKGEYIQKLHTNVSTFITSPLHLIFLTLLHVLLGLKSYAHMSDFKIKEVCGTRHEFRHHFITSILKWQNLGLQIQDILVCKNAFLIHHILLLVAALFCMSCFLKCLNLCWLASFASYPTRYENQNNWYTFLLSTSHP</sequence>
<proteinExistence type="inferred from homology"/>
<dbReference type="Pfam" id="PF14997">
    <property type="entry name" value="CECR6_TMEM121"/>
    <property type="match status" value="1"/>
</dbReference>
<dbReference type="Proteomes" id="UP001159428">
    <property type="component" value="Unassembled WGS sequence"/>
</dbReference>
<keyword evidence="2" id="KW-1133">Transmembrane helix</keyword>
<dbReference type="EMBL" id="CALNXJ010000013">
    <property type="protein sequence ID" value="CAH3111933.1"/>
    <property type="molecule type" value="Genomic_DNA"/>
</dbReference>
<evidence type="ECO:0000256" key="2">
    <source>
        <dbReference type="SAM" id="Phobius"/>
    </source>
</evidence>
<gene>
    <name evidence="3" type="ORF">PMEA_00004716</name>
</gene>
<organism evidence="3 4">
    <name type="scientific">Pocillopora meandrina</name>
    <dbReference type="NCBI Taxonomy" id="46732"/>
    <lineage>
        <taxon>Eukaryota</taxon>
        <taxon>Metazoa</taxon>
        <taxon>Cnidaria</taxon>
        <taxon>Anthozoa</taxon>
        <taxon>Hexacorallia</taxon>
        <taxon>Scleractinia</taxon>
        <taxon>Astrocoeniina</taxon>
        <taxon>Pocilloporidae</taxon>
        <taxon>Pocillopora</taxon>
    </lineage>
</organism>
<feature type="transmembrane region" description="Helical" evidence="2">
    <location>
        <begin position="37"/>
        <end position="56"/>
    </location>
</feature>
<feature type="transmembrane region" description="Helical" evidence="2">
    <location>
        <begin position="167"/>
        <end position="189"/>
    </location>
</feature>
<protein>
    <submittedName>
        <fullName evidence="3">Uncharacterized protein</fullName>
    </submittedName>
</protein>
<name>A0AAU9WIC5_9CNID</name>
<evidence type="ECO:0000313" key="4">
    <source>
        <dbReference type="Proteomes" id="UP001159428"/>
    </source>
</evidence>
<feature type="transmembrane region" description="Helical" evidence="2">
    <location>
        <begin position="63"/>
        <end position="83"/>
    </location>
</feature>
<comment type="similarity">
    <text evidence="1">Belongs to the TMEM121 family.</text>
</comment>
<evidence type="ECO:0000313" key="3">
    <source>
        <dbReference type="EMBL" id="CAH3111933.1"/>
    </source>
</evidence>